<organism evidence="3 4">
    <name type="scientific">Phycicoccus elongatus Lp2</name>
    <dbReference type="NCBI Taxonomy" id="1193181"/>
    <lineage>
        <taxon>Bacteria</taxon>
        <taxon>Bacillati</taxon>
        <taxon>Actinomycetota</taxon>
        <taxon>Actinomycetes</taxon>
        <taxon>Micrococcales</taxon>
        <taxon>Intrasporangiaceae</taxon>
        <taxon>Phycicoccus</taxon>
    </lineage>
</organism>
<name>N0E2N4_9MICO</name>
<proteinExistence type="predicted"/>
<dbReference type="EMBL" id="CAIZ01000119">
    <property type="protein sequence ID" value="CCH70046.1"/>
    <property type="molecule type" value="Genomic_DNA"/>
</dbReference>
<dbReference type="Gene3D" id="3.40.50.1110">
    <property type="entry name" value="SGNH hydrolase"/>
    <property type="match status" value="1"/>
</dbReference>
<dbReference type="HOGENOM" id="CLU_719489_0_0_11"/>
<evidence type="ECO:0000259" key="2">
    <source>
        <dbReference type="Pfam" id="PF13472"/>
    </source>
</evidence>
<protein>
    <recommendedName>
        <fullName evidence="2">SGNH hydrolase-type esterase domain-containing protein</fullName>
    </recommendedName>
</protein>
<dbReference type="CDD" id="cd01836">
    <property type="entry name" value="FeeA_FeeB_like"/>
    <property type="match status" value="1"/>
</dbReference>
<dbReference type="AlphaFoldDB" id="N0E2N4"/>
<evidence type="ECO:0000313" key="3">
    <source>
        <dbReference type="EMBL" id="CCH70046.1"/>
    </source>
</evidence>
<gene>
    <name evidence="3" type="ORF">BN10_50003</name>
</gene>
<keyword evidence="4" id="KW-1185">Reference proteome</keyword>
<evidence type="ECO:0000256" key="1">
    <source>
        <dbReference type="SAM" id="MobiDB-lite"/>
    </source>
</evidence>
<feature type="compositionally biased region" description="Basic residues" evidence="1">
    <location>
        <begin position="102"/>
        <end position="112"/>
    </location>
</feature>
<dbReference type="SUPFAM" id="SSF52266">
    <property type="entry name" value="SGNH hydrolase"/>
    <property type="match status" value="1"/>
</dbReference>
<reference evidence="3 4" key="1">
    <citation type="journal article" date="2013" name="ISME J.">
        <title>A metabolic model for members of the genus Tetrasphaera involved in enhanced biological phosphorus removal.</title>
        <authorList>
            <person name="Kristiansen R."/>
            <person name="Nguyen H.T.T."/>
            <person name="Saunders A.M."/>
            <person name="Nielsen J.L."/>
            <person name="Wimmer R."/>
            <person name="Le V.Q."/>
            <person name="McIlroy S.J."/>
            <person name="Petrovski S."/>
            <person name="Seviour R.J."/>
            <person name="Calteau A."/>
            <person name="Nielsen K.L."/>
            <person name="Nielsen P.H."/>
        </authorList>
    </citation>
    <scope>NUCLEOTIDE SEQUENCE [LARGE SCALE GENOMIC DNA]</scope>
    <source>
        <strain evidence="3 4">Lp2</strain>
    </source>
</reference>
<comment type="caution">
    <text evidence="3">The sequence shown here is derived from an EMBL/GenBank/DDBJ whole genome shotgun (WGS) entry which is preliminary data.</text>
</comment>
<feature type="region of interest" description="Disordered" evidence="1">
    <location>
        <begin position="45"/>
        <end position="112"/>
    </location>
</feature>
<dbReference type="STRING" id="1193181.BN10_50003"/>
<dbReference type="Pfam" id="PF13472">
    <property type="entry name" value="Lipase_GDSL_2"/>
    <property type="match status" value="1"/>
</dbReference>
<accession>N0E2N4</accession>
<feature type="compositionally biased region" description="Basic and acidic residues" evidence="1">
    <location>
        <begin position="49"/>
        <end position="67"/>
    </location>
</feature>
<dbReference type="InterPro" id="IPR036514">
    <property type="entry name" value="SGNH_hydro_sf"/>
</dbReference>
<feature type="domain" description="SGNH hydrolase-type esterase" evidence="2">
    <location>
        <begin position="196"/>
        <end position="372"/>
    </location>
</feature>
<evidence type="ECO:0000313" key="4">
    <source>
        <dbReference type="Proteomes" id="UP000013167"/>
    </source>
</evidence>
<dbReference type="InterPro" id="IPR013830">
    <property type="entry name" value="SGNH_hydro"/>
</dbReference>
<dbReference type="eggNOG" id="COG2755">
    <property type="taxonomic scope" value="Bacteria"/>
</dbReference>
<dbReference type="Proteomes" id="UP000013167">
    <property type="component" value="Unassembled WGS sequence"/>
</dbReference>
<feature type="region of interest" description="Disordered" evidence="1">
    <location>
        <begin position="1"/>
        <end position="30"/>
    </location>
</feature>
<sequence length="384" mass="40922">MGHHPCLRPTRGVDAETCRPQGASRGGSAIARAIPIPIPIPIACSGVDGAREGPEEGRPRARRDGAPRCRAPGQGSRSRARSTHGRGSCRPQRPRGPERIRRGQGHRLGARGPLRRVCRCRSDHDPAMAGPGDLTPVRPPAGPGRAARIRHALPLAALPVAPLQGAWVTRRVPRFADADGRTGVVGSGDRTLRLVVLGDSVAAGYAVPHHRSTVTGALATRLSERYAAVVEWSVVATTGFTAGEATGLVRDPAAAATFAEADVVFLSIGVNDTKNLHSAARFRRELGGLLDAVLDQAPRAEVLVLGIPPLDQLPAVPRPLADALGWRGRIFDRISAQECERRDRVHRLWPANVLMREMFAGDGFHPSELLHAMFADAAIDALTP</sequence>